<feature type="transmembrane region" description="Helical" evidence="2">
    <location>
        <begin position="205"/>
        <end position="223"/>
    </location>
</feature>
<evidence type="ECO:0000313" key="4">
    <source>
        <dbReference type="Proteomes" id="UP000319263"/>
    </source>
</evidence>
<feature type="transmembrane region" description="Helical" evidence="2">
    <location>
        <begin position="296"/>
        <end position="320"/>
    </location>
</feature>
<feature type="transmembrane region" description="Helical" evidence="2">
    <location>
        <begin position="267"/>
        <end position="289"/>
    </location>
</feature>
<evidence type="ECO:0000313" key="3">
    <source>
        <dbReference type="EMBL" id="QDP97744.1"/>
    </source>
</evidence>
<proteinExistence type="predicted"/>
<keyword evidence="2" id="KW-0472">Membrane</keyword>
<keyword evidence="2" id="KW-1133">Transmembrane helix</keyword>
<feature type="region of interest" description="Disordered" evidence="1">
    <location>
        <begin position="1"/>
        <end position="61"/>
    </location>
</feature>
<evidence type="ECO:0000256" key="2">
    <source>
        <dbReference type="SAM" id="Phobius"/>
    </source>
</evidence>
<feature type="transmembrane region" description="Helical" evidence="2">
    <location>
        <begin position="67"/>
        <end position="90"/>
    </location>
</feature>
<dbReference type="OrthoDB" id="3217869at2"/>
<dbReference type="AlphaFoldDB" id="A0A516Q2U1"/>
<protein>
    <submittedName>
        <fullName evidence="3">ABC transporter permease</fullName>
    </submittedName>
</protein>
<evidence type="ECO:0000256" key="1">
    <source>
        <dbReference type="SAM" id="MobiDB-lite"/>
    </source>
</evidence>
<feature type="compositionally biased region" description="Basic and acidic residues" evidence="1">
    <location>
        <begin position="40"/>
        <end position="57"/>
    </location>
</feature>
<name>A0A516Q2U1_9ACTN</name>
<feature type="transmembrane region" description="Helical" evidence="2">
    <location>
        <begin position="235"/>
        <end position="255"/>
    </location>
</feature>
<gene>
    <name evidence="3" type="ORF">FOE78_19150</name>
</gene>
<feature type="compositionally biased region" description="Low complexity" evidence="1">
    <location>
        <begin position="1"/>
        <end position="15"/>
    </location>
</feature>
<organism evidence="3 4">
    <name type="scientific">Microlunatus elymi</name>
    <dbReference type="NCBI Taxonomy" id="2596828"/>
    <lineage>
        <taxon>Bacteria</taxon>
        <taxon>Bacillati</taxon>
        <taxon>Actinomycetota</taxon>
        <taxon>Actinomycetes</taxon>
        <taxon>Propionibacteriales</taxon>
        <taxon>Propionibacteriaceae</taxon>
        <taxon>Microlunatus</taxon>
    </lineage>
</organism>
<dbReference type="KEGG" id="mik:FOE78_19150"/>
<keyword evidence="2" id="KW-0812">Transmembrane</keyword>
<reference evidence="3 4" key="1">
    <citation type="submission" date="2019-07" db="EMBL/GenBank/DDBJ databases">
        <title>Microlunatus dokdonensis sp. nov. isolated from the rhizospheric soil of the wild plant Elymus tsukushiensis.</title>
        <authorList>
            <person name="Ghim S.-Y."/>
            <person name="Hwang Y.-J."/>
            <person name="Son J.-S."/>
            <person name="Shin J.-H."/>
        </authorList>
    </citation>
    <scope>NUCLEOTIDE SEQUENCE [LARGE SCALE GENOMIC DNA]</scope>
    <source>
        <strain evidence="3 4">KUDC0627</strain>
    </source>
</reference>
<feature type="transmembrane region" description="Helical" evidence="2">
    <location>
        <begin position="352"/>
        <end position="376"/>
    </location>
</feature>
<keyword evidence="4" id="KW-1185">Reference proteome</keyword>
<feature type="compositionally biased region" description="Polar residues" evidence="1">
    <location>
        <begin position="20"/>
        <end position="31"/>
    </location>
</feature>
<accession>A0A516Q2U1</accession>
<dbReference type="Proteomes" id="UP000319263">
    <property type="component" value="Chromosome"/>
</dbReference>
<sequence>MSNSSTPRTTSSATSDPETKPTSSQKGQESMSHIGGEPNHSADHRESPHHVEDDYSRPPRGSATAKLVTIPTLTGLVIGILFVTVFLAAFHAPEPHNLPVGIVGAAQQVKAVEQALDQNAPGQIEFTTYDSAAEARNAIEHRTTFGAYVMAEDGRTAQLLYAGANGPSVTGTLEGIFGGIAQHSHATLTTRDVVPASSGDTRGLGIFYAGFGIVLGAFLFGLISTQMGRALQLRWRLLSLAMFSVVGGAAVALIGGSTGFNVLPGNLAANMSVIVLLAAAVSAGTLLFLRIGGPAGTLLASLVMLILGNATSGGVMPAAYLPDWLRPLADILPAGLGLRALFGESYFNNDGFVSGLILLAVWVVASLGIVSAVDFLSDRRKARALRSASLAPAA</sequence>
<dbReference type="EMBL" id="CP041692">
    <property type="protein sequence ID" value="QDP97744.1"/>
    <property type="molecule type" value="Genomic_DNA"/>
</dbReference>